<evidence type="ECO:0000313" key="4">
    <source>
        <dbReference type="Proteomes" id="UP000030013"/>
    </source>
</evidence>
<dbReference type="Gene3D" id="3.40.50.620">
    <property type="entry name" value="HUPs"/>
    <property type="match status" value="2"/>
</dbReference>
<dbReference type="PRINTS" id="PR01438">
    <property type="entry name" value="UNVRSLSTRESS"/>
</dbReference>
<dbReference type="InterPro" id="IPR014729">
    <property type="entry name" value="Rossmann-like_a/b/a_fold"/>
</dbReference>
<dbReference type="RefSeq" id="WP_084108810.1">
    <property type="nucleotide sequence ID" value="NZ_AVPL01000031.1"/>
</dbReference>
<dbReference type="EMBL" id="AVPL01000031">
    <property type="protein sequence ID" value="KGN40787.1"/>
    <property type="molecule type" value="Genomic_DNA"/>
</dbReference>
<feature type="domain" description="UspA" evidence="2">
    <location>
        <begin position="150"/>
        <end position="286"/>
    </location>
</feature>
<dbReference type="Proteomes" id="UP000030013">
    <property type="component" value="Unassembled WGS sequence"/>
</dbReference>
<proteinExistence type="inferred from homology"/>
<accession>A0A0A0JXJ3</accession>
<dbReference type="SUPFAM" id="SSF52402">
    <property type="entry name" value="Adenine nucleotide alpha hydrolases-like"/>
    <property type="match status" value="2"/>
</dbReference>
<name>A0A0A0JXJ3_9MICO</name>
<dbReference type="PANTHER" id="PTHR46268">
    <property type="entry name" value="STRESS RESPONSE PROTEIN NHAX"/>
    <property type="match status" value="1"/>
</dbReference>
<reference evidence="3 4" key="1">
    <citation type="submission" date="2013-08" db="EMBL/GenBank/DDBJ databases">
        <title>The genome sequence of Knoellia aerolata.</title>
        <authorList>
            <person name="Zhu W."/>
            <person name="Wang G."/>
        </authorList>
    </citation>
    <scope>NUCLEOTIDE SEQUENCE [LARGE SCALE GENOMIC DNA]</scope>
    <source>
        <strain evidence="3 4">DSM 18566</strain>
    </source>
</reference>
<comment type="similarity">
    <text evidence="1">Belongs to the universal stress protein A family.</text>
</comment>
<organism evidence="3 4">
    <name type="scientific">Knoellia aerolata DSM 18566</name>
    <dbReference type="NCBI Taxonomy" id="1385519"/>
    <lineage>
        <taxon>Bacteria</taxon>
        <taxon>Bacillati</taxon>
        <taxon>Actinomycetota</taxon>
        <taxon>Actinomycetes</taxon>
        <taxon>Micrococcales</taxon>
        <taxon>Intrasporangiaceae</taxon>
        <taxon>Knoellia</taxon>
    </lineage>
</organism>
<dbReference type="PANTHER" id="PTHR46268:SF6">
    <property type="entry name" value="UNIVERSAL STRESS PROTEIN UP12"/>
    <property type="match status" value="1"/>
</dbReference>
<evidence type="ECO:0000259" key="2">
    <source>
        <dbReference type="Pfam" id="PF00582"/>
    </source>
</evidence>
<comment type="caution">
    <text evidence="3">The sequence shown here is derived from an EMBL/GenBank/DDBJ whole genome shotgun (WGS) entry which is preliminary data.</text>
</comment>
<dbReference type="InterPro" id="IPR006016">
    <property type="entry name" value="UspA"/>
</dbReference>
<dbReference type="AlphaFoldDB" id="A0A0A0JXJ3"/>
<sequence length="300" mass="31309">MGTSGTQVQGSVVVVGVDGSQSAGRAVEEAAAQALRWGRPLHLMHATGRTIVPWTPEHLQRVAVVTEHCRQRAVTVAPDLHITTATEVDDPAAMLVAASRDASMVVLDGGRLGQTGAVLLGATAHKVVTHAECPVMVVPLAADWSTSGAVVVGVDAHEHSAPAVELAFAEASRRGAPLKAVHTWWWDEANAYLAGTDQRGARSKVVEAHRLLVAEMLAGYGEQYPDVDVTEMLVRGRAGTVLVQESREAQLLVVGRRGLGGFPGLLLGSVGSHVIHHAHCPVVVVPSPHDGGTRTASAGS</sequence>
<evidence type="ECO:0000313" key="3">
    <source>
        <dbReference type="EMBL" id="KGN40787.1"/>
    </source>
</evidence>
<dbReference type="OrthoDB" id="6174426at2"/>
<dbReference type="STRING" id="1385519.N801_12210"/>
<evidence type="ECO:0000256" key="1">
    <source>
        <dbReference type="ARBA" id="ARBA00008791"/>
    </source>
</evidence>
<feature type="domain" description="UspA" evidence="2">
    <location>
        <begin position="13"/>
        <end position="139"/>
    </location>
</feature>
<dbReference type="InterPro" id="IPR006015">
    <property type="entry name" value="Universal_stress_UspA"/>
</dbReference>
<gene>
    <name evidence="3" type="ORF">N801_12210</name>
</gene>
<dbReference type="eggNOG" id="COG0589">
    <property type="taxonomic scope" value="Bacteria"/>
</dbReference>
<dbReference type="Pfam" id="PF00582">
    <property type="entry name" value="Usp"/>
    <property type="match status" value="2"/>
</dbReference>
<keyword evidence="4" id="KW-1185">Reference proteome</keyword>
<protein>
    <submittedName>
        <fullName evidence="3">Universal stress protein UspA</fullName>
    </submittedName>
</protein>